<feature type="transmembrane region" description="Helical" evidence="12">
    <location>
        <begin position="98"/>
        <end position="118"/>
    </location>
</feature>
<evidence type="ECO:0000313" key="14">
    <source>
        <dbReference type="EMBL" id="MFD2566427.1"/>
    </source>
</evidence>
<keyword evidence="5 12" id="KW-0812">Transmembrane</keyword>
<keyword evidence="10" id="KW-0503">Monooxygenase</keyword>
<dbReference type="RefSeq" id="WP_379665134.1">
    <property type="nucleotide sequence ID" value="NZ_JBHULH010000001.1"/>
</dbReference>
<keyword evidence="9" id="KW-0408">Iron</keyword>
<keyword evidence="4" id="KW-0997">Cell inner membrane</keyword>
<comment type="similarity">
    <text evidence="2">Belongs to the fatty acid desaturase type 1 family. AlkB subfamily.</text>
</comment>
<dbReference type="PANTHER" id="PTHR38674:SF1">
    <property type="entry name" value="ALKANE 1-MONOOXYGENASE 1"/>
    <property type="match status" value="1"/>
</dbReference>
<evidence type="ECO:0000259" key="13">
    <source>
        <dbReference type="Pfam" id="PF00487"/>
    </source>
</evidence>
<evidence type="ECO:0000256" key="2">
    <source>
        <dbReference type="ARBA" id="ARBA00010823"/>
    </source>
</evidence>
<evidence type="ECO:0000256" key="7">
    <source>
        <dbReference type="ARBA" id="ARBA00022989"/>
    </source>
</evidence>
<evidence type="ECO:0000256" key="11">
    <source>
        <dbReference type="ARBA" id="ARBA00023136"/>
    </source>
</evidence>
<feature type="domain" description="Fatty acid desaturase" evidence="13">
    <location>
        <begin position="105"/>
        <end position="318"/>
    </location>
</feature>
<dbReference type="Proteomes" id="UP001597508">
    <property type="component" value="Unassembled WGS sequence"/>
</dbReference>
<evidence type="ECO:0000256" key="12">
    <source>
        <dbReference type="SAM" id="Phobius"/>
    </source>
</evidence>
<evidence type="ECO:0000256" key="8">
    <source>
        <dbReference type="ARBA" id="ARBA00023002"/>
    </source>
</evidence>
<dbReference type="EMBL" id="JBHULH010000001">
    <property type="protein sequence ID" value="MFD2566427.1"/>
    <property type="molecule type" value="Genomic_DNA"/>
</dbReference>
<evidence type="ECO:0000256" key="6">
    <source>
        <dbReference type="ARBA" id="ARBA00022723"/>
    </source>
</evidence>
<reference evidence="15" key="1">
    <citation type="journal article" date="2019" name="Int. J. Syst. Evol. Microbiol.">
        <title>The Global Catalogue of Microorganisms (GCM) 10K type strain sequencing project: providing services to taxonomists for standard genome sequencing and annotation.</title>
        <authorList>
            <consortium name="The Broad Institute Genomics Platform"/>
            <consortium name="The Broad Institute Genome Sequencing Center for Infectious Disease"/>
            <person name="Wu L."/>
            <person name="Ma J."/>
        </authorList>
    </citation>
    <scope>NUCLEOTIDE SEQUENCE [LARGE SCALE GENOMIC DNA]</scope>
    <source>
        <strain evidence="15">KCTC 52127</strain>
    </source>
</reference>
<gene>
    <name evidence="14" type="ORF">ACFSRZ_03530</name>
</gene>
<evidence type="ECO:0000256" key="1">
    <source>
        <dbReference type="ARBA" id="ARBA00004429"/>
    </source>
</evidence>
<proteinExistence type="inferred from homology"/>
<comment type="caution">
    <text evidence="14">The sequence shown here is derived from an EMBL/GenBank/DDBJ whole genome shotgun (WGS) entry which is preliminary data.</text>
</comment>
<evidence type="ECO:0000256" key="4">
    <source>
        <dbReference type="ARBA" id="ARBA00022519"/>
    </source>
</evidence>
<dbReference type="PANTHER" id="PTHR38674">
    <property type="entry name" value="ALKANE 1-MONOOXYGENASE 1"/>
    <property type="match status" value="1"/>
</dbReference>
<dbReference type="CDD" id="cd03512">
    <property type="entry name" value="Alkane-hydroxylase"/>
    <property type="match status" value="1"/>
</dbReference>
<dbReference type="InterPro" id="IPR005804">
    <property type="entry name" value="FA_desaturase_dom"/>
</dbReference>
<evidence type="ECO:0000256" key="3">
    <source>
        <dbReference type="ARBA" id="ARBA00022475"/>
    </source>
</evidence>
<keyword evidence="15" id="KW-1185">Reference proteome</keyword>
<keyword evidence="3" id="KW-1003">Cell membrane</keyword>
<organism evidence="14 15">
    <name type="scientific">Pseudotenacibaculum haliotis</name>
    <dbReference type="NCBI Taxonomy" id="1862138"/>
    <lineage>
        <taxon>Bacteria</taxon>
        <taxon>Pseudomonadati</taxon>
        <taxon>Bacteroidota</taxon>
        <taxon>Flavobacteriia</taxon>
        <taxon>Flavobacteriales</taxon>
        <taxon>Flavobacteriaceae</taxon>
        <taxon>Pseudotenacibaculum</taxon>
    </lineage>
</organism>
<evidence type="ECO:0000256" key="5">
    <source>
        <dbReference type="ARBA" id="ARBA00022692"/>
    </source>
</evidence>
<dbReference type="Pfam" id="PF00487">
    <property type="entry name" value="FA_desaturase"/>
    <property type="match status" value="1"/>
</dbReference>
<keyword evidence="6" id="KW-0479">Metal-binding</keyword>
<sequence length="345" mass="40212">MKRLKYLSILLLPITVYISFTSNGWLTLLPVIVFFGFVPLLELFFQPDKSNFSKEQEAYEKEQSIYSAILYLMIPIQLIFLGYFLFSIQDTTLTNLDLIGRVSAMGLLCGVIGINVGHELGHRNNRIDEFLGEILLLTSLNTHFLPYHNGGHHYNVATPNDAATARKNELLYIFWIRSHFMSYFQAWQLENKRMKENNRSWFHLQNRMVVYSFANIILLGTIFYFFGEFVLLAFISAAIIGILLLETVNYIEHYGLLREKNKHGRYERVKRTHSWNSDHVIGKVMLFNLSRHSDHHYNGSKHYQLLKSLPESPQMPTGYPGMMLLSLIPPLWFSFMNKKLQQITS</sequence>
<feature type="transmembrane region" description="Helical" evidence="12">
    <location>
        <begin position="232"/>
        <end position="251"/>
    </location>
</feature>
<comment type="subcellular location">
    <subcellularLocation>
        <location evidence="1">Cell inner membrane</location>
        <topology evidence="1">Multi-pass membrane protein</topology>
    </subcellularLocation>
</comment>
<dbReference type="InterPro" id="IPR033885">
    <property type="entry name" value="AlkB/XylM"/>
</dbReference>
<keyword evidence="7 12" id="KW-1133">Transmembrane helix</keyword>
<feature type="transmembrane region" description="Helical" evidence="12">
    <location>
        <begin position="65"/>
        <end position="86"/>
    </location>
</feature>
<feature type="transmembrane region" description="Helical" evidence="12">
    <location>
        <begin position="28"/>
        <end position="45"/>
    </location>
</feature>
<feature type="transmembrane region" description="Helical" evidence="12">
    <location>
        <begin position="208"/>
        <end position="226"/>
    </location>
</feature>
<protein>
    <submittedName>
        <fullName evidence="14">Alkane 1-monooxygenase</fullName>
    </submittedName>
</protein>
<evidence type="ECO:0000256" key="9">
    <source>
        <dbReference type="ARBA" id="ARBA00023004"/>
    </source>
</evidence>
<keyword evidence="8" id="KW-0560">Oxidoreductase</keyword>
<name>A0ABW5LNM4_9FLAO</name>
<evidence type="ECO:0000313" key="15">
    <source>
        <dbReference type="Proteomes" id="UP001597508"/>
    </source>
</evidence>
<accession>A0ABW5LNM4</accession>
<evidence type="ECO:0000256" key="10">
    <source>
        <dbReference type="ARBA" id="ARBA00023033"/>
    </source>
</evidence>
<keyword evidence="11 12" id="KW-0472">Membrane</keyword>